<dbReference type="GO" id="GO:0003887">
    <property type="term" value="F:DNA-directed DNA polymerase activity"/>
    <property type="evidence" value="ECO:0007669"/>
    <property type="project" value="UniProtKB-EC"/>
</dbReference>
<evidence type="ECO:0000256" key="12">
    <source>
        <dbReference type="SAM" id="MobiDB-lite"/>
    </source>
</evidence>
<evidence type="ECO:0000256" key="11">
    <source>
        <dbReference type="ARBA" id="ARBA00049244"/>
    </source>
</evidence>
<dbReference type="Gene3D" id="3.40.50.300">
    <property type="entry name" value="P-loop containing nucleotide triphosphate hydrolases"/>
    <property type="match status" value="1"/>
</dbReference>
<dbReference type="InterPro" id="IPR027417">
    <property type="entry name" value="P-loop_NTPase"/>
</dbReference>
<evidence type="ECO:0000256" key="9">
    <source>
        <dbReference type="ARBA" id="ARBA00022840"/>
    </source>
</evidence>
<evidence type="ECO:0000313" key="14">
    <source>
        <dbReference type="EMBL" id="MBC5730422.1"/>
    </source>
</evidence>
<comment type="catalytic activity">
    <reaction evidence="11">
        <text>DNA(n) + a 2'-deoxyribonucleoside 5'-triphosphate = DNA(n+1) + diphosphate</text>
        <dbReference type="Rhea" id="RHEA:22508"/>
        <dbReference type="Rhea" id="RHEA-COMP:17339"/>
        <dbReference type="Rhea" id="RHEA-COMP:17340"/>
        <dbReference type="ChEBI" id="CHEBI:33019"/>
        <dbReference type="ChEBI" id="CHEBI:61560"/>
        <dbReference type="ChEBI" id="CHEBI:173112"/>
        <dbReference type="EC" id="2.7.7.7"/>
    </reaction>
</comment>
<evidence type="ECO:0000256" key="5">
    <source>
        <dbReference type="ARBA" id="ARBA00022705"/>
    </source>
</evidence>
<dbReference type="NCBIfam" id="TIGR02397">
    <property type="entry name" value="dnaX_nterm"/>
    <property type="match status" value="1"/>
</dbReference>
<evidence type="ECO:0000313" key="15">
    <source>
        <dbReference type="Proteomes" id="UP000660021"/>
    </source>
</evidence>
<dbReference type="InterPro" id="IPR045085">
    <property type="entry name" value="HLD_clamp_pol_III_gamma_tau"/>
</dbReference>
<dbReference type="PRINTS" id="PR00300">
    <property type="entry name" value="CLPPROTEASEA"/>
</dbReference>
<dbReference type="SUPFAM" id="SSF48019">
    <property type="entry name" value="post-AAA+ oligomerization domain-like"/>
    <property type="match status" value="1"/>
</dbReference>
<evidence type="ECO:0000256" key="7">
    <source>
        <dbReference type="ARBA" id="ARBA00022741"/>
    </source>
</evidence>
<evidence type="ECO:0000256" key="8">
    <source>
        <dbReference type="ARBA" id="ARBA00022833"/>
    </source>
</evidence>
<dbReference type="Gene3D" id="1.20.272.10">
    <property type="match status" value="1"/>
</dbReference>
<dbReference type="Pfam" id="PF22608">
    <property type="entry name" value="DNAX_ATPase_lid"/>
    <property type="match status" value="1"/>
</dbReference>
<keyword evidence="6" id="KW-0479">Metal-binding</keyword>
<evidence type="ECO:0000256" key="10">
    <source>
        <dbReference type="ARBA" id="ARBA00022932"/>
    </source>
</evidence>
<keyword evidence="8" id="KW-0862">Zinc</keyword>
<feature type="region of interest" description="Disordered" evidence="12">
    <location>
        <begin position="384"/>
        <end position="474"/>
    </location>
</feature>
<comment type="caution">
    <text evidence="14">The sequence shown here is derived from an EMBL/GenBank/DDBJ whole genome shotgun (WGS) entry which is preliminary data.</text>
</comment>
<reference evidence="14 15" key="1">
    <citation type="submission" date="2020-08" db="EMBL/GenBank/DDBJ databases">
        <title>Genome public.</title>
        <authorList>
            <person name="Liu C."/>
            <person name="Sun Q."/>
        </authorList>
    </citation>
    <scope>NUCLEOTIDE SEQUENCE [LARGE SCALE GENOMIC DNA]</scope>
    <source>
        <strain evidence="14 15">New-38</strain>
    </source>
</reference>
<dbReference type="InterPro" id="IPR001270">
    <property type="entry name" value="ClpA/B"/>
</dbReference>
<name>A0ABR7HSF3_9FIRM</name>
<sequence>MYQALYRKWRPRTFDDVVGQSHITDTLKRQVASGRLSHAYLFTGTRGTGKTTCAKILARAVNCEHPVNGNPCNQCPSCLGIENGSILDVLELDAASNNGVDQVRALRDEAVYTPAAVRKRVYIVDEVHMLSTAAFNALLKILEEPPAHLMFILATTELHKVPATIKSRCQQFSFKRILAGDIAQRLSYVAGEEGIQLAPEGAALLARLADGGLRDALSLLDQCVNPSGVIGEAEVLSALGLAGNLETAALMDHIAQGNTAAALETLGRLYGAGKDVGSLLGELAGLARDLLVRKTAPQGGAALLTGGYDETTMRKLSNQLEPQRLMQMLSLMQQTAADLSRSGNRRTDAELCLIRLCDTTLDSSPAGLSARLARLEERLAQGGTFQAQPAPAQPAAAPVQAKAVEPQPQTQPQSQPSGEDLPPWEEERPPLPEEPGEPVFPVPEPPSPAAERPAVRRRPAAPASPAGAGSKAAGHSADLWPAVVGAVRGKVPMSDYPFLSNPAQVQGRLEGDLLTLWVDSDFTRVMVGKAATLRAVAAAAGAIVGQPVRCAVSVGVPPAPAPTASAPEHDNLEDLLALGQQFDSIIIKE</sequence>
<comment type="similarity">
    <text evidence="1">Belongs to the DnaX/STICHEL family.</text>
</comment>
<keyword evidence="9" id="KW-0067">ATP-binding</keyword>
<gene>
    <name evidence="14" type="primary">dnaX</name>
    <name evidence="14" type="ORF">H8S34_06190</name>
</gene>
<keyword evidence="4 14" id="KW-0548">Nucleotidyltransferase</keyword>
<keyword evidence="10" id="KW-0239">DNA-directed DNA polymerase</keyword>
<dbReference type="InterPro" id="IPR022754">
    <property type="entry name" value="DNA_pol_III_gamma-3"/>
</dbReference>
<organism evidence="14 15">
    <name type="scientific">Pseudoflavonifractor hominis</name>
    <dbReference type="NCBI Taxonomy" id="2763059"/>
    <lineage>
        <taxon>Bacteria</taxon>
        <taxon>Bacillati</taxon>
        <taxon>Bacillota</taxon>
        <taxon>Clostridia</taxon>
        <taxon>Eubacteriales</taxon>
        <taxon>Oscillospiraceae</taxon>
        <taxon>Pseudoflavonifractor</taxon>
    </lineage>
</organism>
<evidence type="ECO:0000259" key="13">
    <source>
        <dbReference type="SMART" id="SM00382"/>
    </source>
</evidence>
<dbReference type="Pfam" id="PF13177">
    <property type="entry name" value="DNA_pol3_delta2"/>
    <property type="match status" value="1"/>
</dbReference>
<dbReference type="Pfam" id="PF12169">
    <property type="entry name" value="DNA_pol3_gamma3"/>
    <property type="match status" value="1"/>
</dbReference>
<protein>
    <recommendedName>
        <fullName evidence="2">DNA-directed DNA polymerase</fullName>
        <ecNumber evidence="2">2.7.7.7</ecNumber>
    </recommendedName>
</protein>
<dbReference type="PANTHER" id="PTHR11669">
    <property type="entry name" value="REPLICATION FACTOR C / DNA POLYMERASE III GAMMA-TAU SUBUNIT"/>
    <property type="match status" value="1"/>
</dbReference>
<dbReference type="SUPFAM" id="SSF52540">
    <property type="entry name" value="P-loop containing nucleoside triphosphate hydrolases"/>
    <property type="match status" value="1"/>
</dbReference>
<evidence type="ECO:0000256" key="4">
    <source>
        <dbReference type="ARBA" id="ARBA00022695"/>
    </source>
</evidence>
<proteinExistence type="inferred from homology"/>
<feature type="compositionally biased region" description="Low complexity" evidence="12">
    <location>
        <begin position="386"/>
        <end position="417"/>
    </location>
</feature>
<dbReference type="Proteomes" id="UP000660021">
    <property type="component" value="Unassembled WGS sequence"/>
</dbReference>
<feature type="domain" description="AAA+ ATPase" evidence="13">
    <location>
        <begin position="36"/>
        <end position="178"/>
    </location>
</feature>
<dbReference type="InterPro" id="IPR050238">
    <property type="entry name" value="DNA_Rep/Repair_Clamp_Loader"/>
</dbReference>
<evidence type="ECO:0000256" key="6">
    <source>
        <dbReference type="ARBA" id="ARBA00022723"/>
    </source>
</evidence>
<feature type="compositionally biased region" description="Low complexity" evidence="12">
    <location>
        <begin position="460"/>
        <end position="473"/>
    </location>
</feature>
<dbReference type="EMBL" id="JACOPR010000003">
    <property type="protein sequence ID" value="MBC5730422.1"/>
    <property type="molecule type" value="Genomic_DNA"/>
</dbReference>
<dbReference type="InterPro" id="IPR012763">
    <property type="entry name" value="DNA_pol_III_sug/sutau_N"/>
</dbReference>
<dbReference type="InterPro" id="IPR003593">
    <property type="entry name" value="AAA+_ATPase"/>
</dbReference>
<dbReference type="EC" id="2.7.7.7" evidence="2"/>
<keyword evidence="15" id="KW-1185">Reference proteome</keyword>
<keyword evidence="3 14" id="KW-0808">Transferase</keyword>
<feature type="compositionally biased region" description="Pro residues" evidence="12">
    <location>
        <begin position="438"/>
        <end position="448"/>
    </location>
</feature>
<keyword evidence="7" id="KW-0547">Nucleotide-binding</keyword>
<evidence type="ECO:0000256" key="2">
    <source>
        <dbReference type="ARBA" id="ARBA00012417"/>
    </source>
</evidence>
<dbReference type="SMART" id="SM00382">
    <property type="entry name" value="AAA"/>
    <property type="match status" value="1"/>
</dbReference>
<evidence type="ECO:0000256" key="3">
    <source>
        <dbReference type="ARBA" id="ARBA00022679"/>
    </source>
</evidence>
<accession>A0ABR7HSF3</accession>
<dbReference type="NCBIfam" id="NF004046">
    <property type="entry name" value="PRK05563.1"/>
    <property type="match status" value="1"/>
</dbReference>
<keyword evidence="5" id="KW-0235">DNA replication</keyword>
<evidence type="ECO:0000256" key="1">
    <source>
        <dbReference type="ARBA" id="ARBA00006360"/>
    </source>
</evidence>
<dbReference type="Gene3D" id="1.10.8.60">
    <property type="match status" value="1"/>
</dbReference>
<dbReference type="InterPro" id="IPR008921">
    <property type="entry name" value="DNA_pol3_clamp-load_cplx_C"/>
</dbReference>
<dbReference type="PANTHER" id="PTHR11669:SF0">
    <property type="entry name" value="PROTEIN STICHEL-LIKE 2"/>
    <property type="match status" value="1"/>
</dbReference>